<sequence>MDHKRSAAATVVVSPEKTKKTRRHDEGEGGNPNRPTADRTEKLEVTVGEVADGERDNNDDYDDDYKVIASPVAGEPTEAAITPVPVTADTIMGFPRYPNATNREIMTHHIDFVHWAKSKKERDSAYGRLRKFTDWAESPEGKGFEHRFTFGQHKGQTFADVARHDPGYHVRYMRILTRNKESPHDELVEYIRWLESTTSGEQGSTVPLPTAGDGAGNAPSTSLSASADARPDYYATIPAECGSSESSSAGPIAPSELPPRDELEAYIDWLDNGQRRFTFGRHKGQTFREVADKDPSYPS</sequence>
<keyword evidence="4" id="KW-1185">Reference proteome</keyword>
<dbReference type="InterPro" id="IPR046768">
    <property type="entry name" value="ExoX-like_C"/>
</dbReference>
<dbReference type="Pfam" id="PF20600">
    <property type="entry name" value="ExoX-like_C"/>
    <property type="match status" value="2"/>
</dbReference>
<dbReference type="Proteomes" id="UP001530377">
    <property type="component" value="Unassembled WGS sequence"/>
</dbReference>
<proteinExistence type="predicted"/>
<reference evidence="3 4" key="1">
    <citation type="submission" date="2024-10" db="EMBL/GenBank/DDBJ databases">
        <title>Updated reference genomes for cyclostephanoid diatoms.</title>
        <authorList>
            <person name="Roberts W.R."/>
            <person name="Alverson A.J."/>
        </authorList>
    </citation>
    <scope>NUCLEOTIDE SEQUENCE [LARGE SCALE GENOMIC DNA]</scope>
    <source>
        <strain evidence="3 4">AJA228-03</strain>
    </source>
</reference>
<feature type="compositionally biased region" description="Low complexity" evidence="1">
    <location>
        <begin position="237"/>
        <end position="255"/>
    </location>
</feature>
<feature type="region of interest" description="Disordered" evidence="1">
    <location>
        <begin position="1"/>
        <end position="44"/>
    </location>
</feature>
<dbReference type="AlphaFoldDB" id="A0ABD3RH86"/>
<evidence type="ECO:0000259" key="2">
    <source>
        <dbReference type="Pfam" id="PF20600"/>
    </source>
</evidence>
<evidence type="ECO:0000313" key="4">
    <source>
        <dbReference type="Proteomes" id="UP001530377"/>
    </source>
</evidence>
<organism evidence="3 4">
    <name type="scientific">Cyclostephanos tholiformis</name>
    <dbReference type="NCBI Taxonomy" id="382380"/>
    <lineage>
        <taxon>Eukaryota</taxon>
        <taxon>Sar</taxon>
        <taxon>Stramenopiles</taxon>
        <taxon>Ochrophyta</taxon>
        <taxon>Bacillariophyta</taxon>
        <taxon>Coscinodiscophyceae</taxon>
        <taxon>Thalassiosirophycidae</taxon>
        <taxon>Stephanodiscales</taxon>
        <taxon>Stephanodiscaceae</taxon>
        <taxon>Cyclostephanos</taxon>
    </lineage>
</organism>
<feature type="region of interest" description="Disordered" evidence="1">
    <location>
        <begin position="199"/>
        <end position="258"/>
    </location>
</feature>
<name>A0ABD3RH86_9STRA</name>
<dbReference type="EMBL" id="JALLPB020000215">
    <property type="protein sequence ID" value="KAL3812114.1"/>
    <property type="molecule type" value="Genomic_DNA"/>
</dbReference>
<feature type="domain" description="Exodeoxyribonuclease X-like C-terminal" evidence="2">
    <location>
        <begin position="148"/>
        <end position="168"/>
    </location>
</feature>
<accession>A0ABD3RH86</accession>
<evidence type="ECO:0000313" key="3">
    <source>
        <dbReference type="EMBL" id="KAL3812114.1"/>
    </source>
</evidence>
<gene>
    <name evidence="3" type="ORF">ACHAXA_009373</name>
</gene>
<feature type="domain" description="Exodeoxyribonuclease X-like C-terminal" evidence="2">
    <location>
        <begin position="277"/>
        <end position="297"/>
    </location>
</feature>
<evidence type="ECO:0000256" key="1">
    <source>
        <dbReference type="SAM" id="MobiDB-lite"/>
    </source>
</evidence>
<protein>
    <recommendedName>
        <fullName evidence="2">Exodeoxyribonuclease X-like C-terminal domain-containing protein</fullName>
    </recommendedName>
</protein>
<comment type="caution">
    <text evidence="3">The sequence shown here is derived from an EMBL/GenBank/DDBJ whole genome shotgun (WGS) entry which is preliminary data.</text>
</comment>